<dbReference type="RefSeq" id="WP_144950043.1">
    <property type="nucleotide sequence ID" value="NZ_VMQU01000020.1"/>
</dbReference>
<dbReference type="Proteomes" id="UP000320513">
    <property type="component" value="Unassembled WGS sequence"/>
</dbReference>
<protein>
    <submittedName>
        <fullName evidence="1">Uncharacterized protein</fullName>
    </submittedName>
</protein>
<evidence type="ECO:0000313" key="1">
    <source>
        <dbReference type="EMBL" id="TVS90999.1"/>
    </source>
</evidence>
<sequence>MTVARSVSDVLSDHVRFEVECIDRMYCNVYVPQLQFAAGLIGYIQRQMGLPIASTGVSFHLCKSGVVHHRTAVGRSRRSVL</sequence>
<organism evidence="1 2">
    <name type="scientific">Mycobacterium helveticum</name>
    <dbReference type="NCBI Taxonomy" id="2592811"/>
    <lineage>
        <taxon>Bacteria</taxon>
        <taxon>Bacillati</taxon>
        <taxon>Actinomycetota</taxon>
        <taxon>Actinomycetes</taxon>
        <taxon>Mycobacteriales</taxon>
        <taxon>Mycobacteriaceae</taxon>
        <taxon>Mycobacterium</taxon>
    </lineage>
</organism>
<keyword evidence="2" id="KW-1185">Reference proteome</keyword>
<evidence type="ECO:0000313" key="2">
    <source>
        <dbReference type="Proteomes" id="UP000320513"/>
    </source>
</evidence>
<reference evidence="1 2" key="1">
    <citation type="submission" date="2019-07" db="EMBL/GenBank/DDBJ databases">
        <title>New Mycobacterium species.</title>
        <authorList>
            <person name="Tortoli E."/>
            <person name="Ghielmetti G."/>
            <person name="Friedel U."/>
            <person name="Trovato A."/>
        </authorList>
    </citation>
    <scope>NUCLEOTIDE SEQUENCE [LARGE SCALE GENOMIC DNA]</scope>
    <source>
        <strain evidence="1 2">16-83</strain>
    </source>
</reference>
<gene>
    <name evidence="1" type="ORF">FPZ47_07085</name>
</gene>
<dbReference type="AlphaFoldDB" id="A0A557XXX5"/>
<accession>A0A557XXX5</accession>
<proteinExistence type="predicted"/>
<comment type="caution">
    <text evidence="1">The sequence shown here is derived from an EMBL/GenBank/DDBJ whole genome shotgun (WGS) entry which is preliminary data.</text>
</comment>
<name>A0A557XXX5_9MYCO</name>
<dbReference type="OrthoDB" id="9802329at2"/>
<dbReference type="EMBL" id="VMQU01000020">
    <property type="protein sequence ID" value="TVS90999.1"/>
    <property type="molecule type" value="Genomic_DNA"/>
</dbReference>